<dbReference type="AlphaFoldDB" id="A0A6M4MDZ5"/>
<keyword evidence="2" id="KW-0732">Signal</keyword>
<evidence type="ECO:0000313" key="4">
    <source>
        <dbReference type="EMBL" id="QJR81329.1"/>
    </source>
</evidence>
<gene>
    <name evidence="4" type="ORF">CA267_011355</name>
</gene>
<dbReference type="PANTHER" id="PTHR43798">
    <property type="entry name" value="MONOACYLGLYCEROL LIPASE"/>
    <property type="match status" value="1"/>
</dbReference>
<dbReference type="InterPro" id="IPR050266">
    <property type="entry name" value="AB_hydrolase_sf"/>
</dbReference>
<evidence type="ECO:0000256" key="1">
    <source>
        <dbReference type="ARBA" id="ARBA00022801"/>
    </source>
</evidence>
<feature type="domain" description="AB hydrolase-1" evidence="3">
    <location>
        <begin position="47"/>
        <end position="193"/>
    </location>
</feature>
<dbReference type="OrthoDB" id="9779853at2"/>
<organism evidence="4 5">
    <name type="scientific">Alteromonas pelagimontana</name>
    <dbReference type="NCBI Taxonomy" id="1858656"/>
    <lineage>
        <taxon>Bacteria</taxon>
        <taxon>Pseudomonadati</taxon>
        <taxon>Pseudomonadota</taxon>
        <taxon>Gammaproteobacteria</taxon>
        <taxon>Alteromonadales</taxon>
        <taxon>Alteromonadaceae</taxon>
        <taxon>Alteromonas/Salinimonas group</taxon>
        <taxon>Alteromonas</taxon>
    </lineage>
</organism>
<dbReference type="InterPro" id="IPR000073">
    <property type="entry name" value="AB_hydrolase_1"/>
</dbReference>
<feature type="signal peptide" evidence="2">
    <location>
        <begin position="1"/>
        <end position="33"/>
    </location>
</feature>
<proteinExistence type="predicted"/>
<sequence>MNKLVAHITLQSRQCKFWGLIVALLVTAFTASAEENFSQQVSGEGRPVILIPGLMSNGTVWNSVQETLTANYEVHVLSLAGFAGTPAAKNPSLEHTMQEIGEYIKKNQLHEPVIIGHSLGGFIGFWLAVNYGERIGKVISVDGLPYLAPVFTRSSATTVAMMQGQASMLRQQYRYFNGEQLEQQAQANISIQATAKQDQQKVLAMARHSHPETVGEAIYTLLTTDLRNDLKTVTAPILLLGAVGAFTNVSQQNAAEALYQQQLEKAPNATLIMNRESRHFIMFDQPNWLARQIIHFIED</sequence>
<evidence type="ECO:0000256" key="2">
    <source>
        <dbReference type="SAM" id="SignalP"/>
    </source>
</evidence>
<keyword evidence="5" id="KW-1185">Reference proteome</keyword>
<dbReference type="GO" id="GO:0016787">
    <property type="term" value="F:hydrolase activity"/>
    <property type="evidence" value="ECO:0007669"/>
    <property type="project" value="UniProtKB-KW"/>
</dbReference>
<protein>
    <submittedName>
        <fullName evidence="4">Alpha/beta hydrolase</fullName>
    </submittedName>
</protein>
<dbReference type="Pfam" id="PF00561">
    <property type="entry name" value="Abhydrolase_1"/>
    <property type="match status" value="1"/>
</dbReference>
<dbReference type="InterPro" id="IPR029058">
    <property type="entry name" value="AB_hydrolase_fold"/>
</dbReference>
<dbReference type="Gene3D" id="3.40.50.1820">
    <property type="entry name" value="alpha/beta hydrolase"/>
    <property type="match status" value="1"/>
</dbReference>
<dbReference type="Proteomes" id="UP000219285">
    <property type="component" value="Chromosome"/>
</dbReference>
<evidence type="ECO:0000259" key="3">
    <source>
        <dbReference type="Pfam" id="PF00561"/>
    </source>
</evidence>
<name>A0A6M4MDZ5_9ALTE</name>
<keyword evidence="1 4" id="KW-0378">Hydrolase</keyword>
<dbReference type="SUPFAM" id="SSF53474">
    <property type="entry name" value="alpha/beta-Hydrolases"/>
    <property type="match status" value="1"/>
</dbReference>
<feature type="chain" id="PRO_5028817872" evidence="2">
    <location>
        <begin position="34"/>
        <end position="299"/>
    </location>
</feature>
<dbReference type="GO" id="GO:0016020">
    <property type="term" value="C:membrane"/>
    <property type="evidence" value="ECO:0007669"/>
    <property type="project" value="TreeGrafter"/>
</dbReference>
<dbReference type="PANTHER" id="PTHR43798:SF31">
    <property type="entry name" value="AB HYDROLASE SUPERFAMILY PROTEIN YCLE"/>
    <property type="match status" value="1"/>
</dbReference>
<reference evidence="4 5" key="2">
    <citation type="submission" date="2020-04" db="EMBL/GenBank/DDBJ databases">
        <title>Complete genome sequence of Alteromonas pelagimontana 5.12T.</title>
        <authorList>
            <person name="Sinha R.K."/>
            <person name="Krishnan K.P."/>
            <person name="Kurian J.P."/>
        </authorList>
    </citation>
    <scope>NUCLEOTIDE SEQUENCE [LARGE SCALE GENOMIC DNA]</scope>
    <source>
        <strain evidence="4 5">5.12</strain>
    </source>
</reference>
<dbReference type="KEGG" id="apel:CA267_011355"/>
<dbReference type="EMBL" id="CP052766">
    <property type="protein sequence ID" value="QJR81329.1"/>
    <property type="molecule type" value="Genomic_DNA"/>
</dbReference>
<evidence type="ECO:0000313" key="5">
    <source>
        <dbReference type="Proteomes" id="UP000219285"/>
    </source>
</evidence>
<reference evidence="5" key="1">
    <citation type="submission" date="2014-12" db="EMBL/GenBank/DDBJ databases">
        <title>Complete genome sequence of a multi-drug resistant Klebsiella pneumoniae.</title>
        <authorList>
            <person name="Hua X."/>
            <person name="Chen Q."/>
            <person name="Li X."/>
            <person name="Feng Y."/>
            <person name="Ruan Z."/>
            <person name="Yu Y."/>
        </authorList>
    </citation>
    <scope>NUCLEOTIDE SEQUENCE [LARGE SCALE GENOMIC DNA]</scope>
    <source>
        <strain evidence="5">5.12</strain>
    </source>
</reference>
<accession>A0A6M4MDZ5</accession>
<dbReference type="RefSeq" id="WP_075607378.1">
    <property type="nucleotide sequence ID" value="NZ_CP052766.1"/>
</dbReference>